<accession>A0ABY7G362</accession>
<name>A0ABY7G362_MYAAR</name>
<dbReference type="Proteomes" id="UP001164746">
    <property type="component" value="Chromosome 15"/>
</dbReference>
<dbReference type="InterPro" id="IPR011029">
    <property type="entry name" value="DEATH-like_dom_sf"/>
</dbReference>
<feature type="domain" description="ZU5" evidence="1">
    <location>
        <begin position="369"/>
        <end position="467"/>
    </location>
</feature>
<dbReference type="Pfam" id="PF00791">
    <property type="entry name" value="ZU5"/>
    <property type="match status" value="1"/>
</dbReference>
<sequence>MTSGAGRTADLQCCHRRLEYLSSRLQDLALELGDGRGAVWLKENMWFLKRPPQYFDDVLYSVGKICNHLVSYLTLHKARLVSSFPFMSYMGILYEVGEIFGIVRDMLLLNPRETLSVKQSQIELFWTDCTPFIFVFENSNHLLLSSNETPVYIQALLDLVPVVIQVGMCMYTAPEAQLRGFDCFAETCIRLSKALVEPSSFLNQAEKMEPVIVPFLRQWIIFALELVQNGVKVRTDMTMKPPLSSRLSEQLTSARQERNFRSSDHMENTVPKTLNVLSLSNDSSLPDEVAESTLAPLKVRNSCRVRASCQPFRWIDVARTRVSPCPNEMRKVVIEEISLKKRFGKGNFLVFSGCRMEAFVAIEERPMTSRQVGPEGGRLMTTYNNNIEAVVPPGTNSKQHRVTMMVQPLDGPQERQYRAFCPEDFRHITSASPAVEIDGAPVERKISIKIPFNALADQNTKILVLKYTNEKLEVVDGEGLLHLSSDNVYTVDNTTMLASVDSQSYTAGTEANIRREMEVILGRKQLCKLLLFVENQQTVHQAENLNEIVLNVVCTEKFRVPEVVRDKSKVGMIELPKSQSPDRLLQQADEIKLEIKGSVSLDPDIPEDAYTLTYLEGSDNYVRFPIRIADCNGRITFVLRLGRDNSVLHTFFCNVQDILALLGLTPLSRESTSSELIEEDPSLALDQMREASLKILNRNSLVNLAKQVKNDESHLLGVCLGLKPEKLSNIYRTYRHSASLASFYVLYEWRGRTTQADLADRLIQVRG</sequence>
<dbReference type="Gene3D" id="2.60.220.30">
    <property type="match status" value="1"/>
</dbReference>
<dbReference type="EMBL" id="CP111026">
    <property type="protein sequence ID" value="WAR27959.1"/>
    <property type="molecule type" value="Genomic_DNA"/>
</dbReference>
<proteinExistence type="predicted"/>
<keyword evidence="3" id="KW-1185">Reference proteome</keyword>
<organism evidence="2 3">
    <name type="scientific">Mya arenaria</name>
    <name type="common">Soft-shell clam</name>
    <dbReference type="NCBI Taxonomy" id="6604"/>
    <lineage>
        <taxon>Eukaryota</taxon>
        <taxon>Metazoa</taxon>
        <taxon>Spiralia</taxon>
        <taxon>Lophotrochozoa</taxon>
        <taxon>Mollusca</taxon>
        <taxon>Bivalvia</taxon>
        <taxon>Autobranchia</taxon>
        <taxon>Heteroconchia</taxon>
        <taxon>Euheterodonta</taxon>
        <taxon>Imparidentia</taxon>
        <taxon>Neoheterodontei</taxon>
        <taxon>Myida</taxon>
        <taxon>Myoidea</taxon>
        <taxon>Myidae</taxon>
        <taxon>Mya</taxon>
    </lineage>
</organism>
<evidence type="ECO:0000259" key="1">
    <source>
        <dbReference type="Pfam" id="PF00791"/>
    </source>
</evidence>
<dbReference type="InterPro" id="IPR000906">
    <property type="entry name" value="ZU5_dom"/>
</dbReference>
<gene>
    <name evidence="2" type="ORF">MAR_013663</name>
</gene>
<reference evidence="2" key="1">
    <citation type="submission" date="2022-11" db="EMBL/GenBank/DDBJ databases">
        <title>Centuries of genome instability and evolution in soft-shell clam transmissible cancer (bioRxiv).</title>
        <authorList>
            <person name="Hart S.F.M."/>
            <person name="Yonemitsu M.A."/>
            <person name="Giersch R.M."/>
            <person name="Beal B.F."/>
            <person name="Arriagada G."/>
            <person name="Davis B.W."/>
            <person name="Ostrander E.A."/>
            <person name="Goff S.P."/>
            <person name="Metzger M.J."/>
        </authorList>
    </citation>
    <scope>NUCLEOTIDE SEQUENCE</scope>
    <source>
        <strain evidence="2">MELC-2E11</strain>
        <tissue evidence="2">Siphon/mantle</tissue>
    </source>
</reference>
<dbReference type="Gene3D" id="1.10.533.10">
    <property type="entry name" value="Death Domain, Fas"/>
    <property type="match status" value="1"/>
</dbReference>
<evidence type="ECO:0000313" key="2">
    <source>
        <dbReference type="EMBL" id="WAR27959.1"/>
    </source>
</evidence>
<protein>
    <recommendedName>
        <fullName evidence="1">ZU5 domain-containing protein</fullName>
    </recommendedName>
</protein>
<evidence type="ECO:0000313" key="3">
    <source>
        <dbReference type="Proteomes" id="UP001164746"/>
    </source>
</evidence>